<keyword evidence="3" id="KW-1185">Reference proteome</keyword>
<protein>
    <submittedName>
        <fullName evidence="2">Uncharacterized protein</fullName>
    </submittedName>
</protein>
<accession>A0AAD1R3F3</accession>
<evidence type="ECO:0000313" key="2">
    <source>
        <dbReference type="EMBL" id="CAH2222705.1"/>
    </source>
</evidence>
<name>A0AAD1R3F3_PELCU</name>
<gene>
    <name evidence="2" type="ORF">PECUL_23A061782</name>
</gene>
<reference evidence="2" key="1">
    <citation type="submission" date="2022-03" db="EMBL/GenBank/DDBJ databases">
        <authorList>
            <person name="Alioto T."/>
            <person name="Alioto T."/>
            <person name="Gomez Garrido J."/>
        </authorList>
    </citation>
    <scope>NUCLEOTIDE SEQUENCE</scope>
</reference>
<sequence>MHYDAPPSEDIGSENEAMSDCPELMTTTPIIQSTEKRNTTKHHFGTPGLVKASDGTIMPIKELCLYESYLDAMRYVEANPPEDTANQVFTCSSSQPIPTGEKTMVSRVIKYGLIKKNNDPILTL</sequence>
<evidence type="ECO:0000313" key="3">
    <source>
        <dbReference type="Proteomes" id="UP001295444"/>
    </source>
</evidence>
<dbReference type="EMBL" id="OW240912">
    <property type="protein sequence ID" value="CAH2222705.1"/>
    <property type="molecule type" value="Genomic_DNA"/>
</dbReference>
<feature type="non-terminal residue" evidence="2">
    <location>
        <position position="124"/>
    </location>
</feature>
<evidence type="ECO:0000256" key="1">
    <source>
        <dbReference type="SAM" id="MobiDB-lite"/>
    </source>
</evidence>
<dbReference type="AlphaFoldDB" id="A0AAD1R3F3"/>
<proteinExistence type="predicted"/>
<feature type="region of interest" description="Disordered" evidence="1">
    <location>
        <begin position="1"/>
        <end position="48"/>
    </location>
</feature>
<dbReference type="Proteomes" id="UP001295444">
    <property type="component" value="Chromosome 01"/>
</dbReference>
<organism evidence="2 3">
    <name type="scientific">Pelobates cultripes</name>
    <name type="common">Western spadefoot toad</name>
    <dbReference type="NCBI Taxonomy" id="61616"/>
    <lineage>
        <taxon>Eukaryota</taxon>
        <taxon>Metazoa</taxon>
        <taxon>Chordata</taxon>
        <taxon>Craniata</taxon>
        <taxon>Vertebrata</taxon>
        <taxon>Euteleostomi</taxon>
        <taxon>Amphibia</taxon>
        <taxon>Batrachia</taxon>
        <taxon>Anura</taxon>
        <taxon>Pelobatoidea</taxon>
        <taxon>Pelobatidae</taxon>
        <taxon>Pelobates</taxon>
    </lineage>
</organism>